<proteinExistence type="predicted"/>
<dbReference type="Proteomes" id="UP000663866">
    <property type="component" value="Unassembled WGS sequence"/>
</dbReference>
<dbReference type="Proteomes" id="UP000663824">
    <property type="component" value="Unassembled WGS sequence"/>
</dbReference>
<dbReference type="EMBL" id="CAJNOV010016736">
    <property type="protein sequence ID" value="CAF1595140.1"/>
    <property type="molecule type" value="Genomic_DNA"/>
</dbReference>
<feature type="domain" description="FUZ/MON1/HPS1 third Longin" evidence="1">
    <location>
        <begin position="314"/>
        <end position="434"/>
    </location>
</feature>
<evidence type="ECO:0000313" key="7">
    <source>
        <dbReference type="EMBL" id="CAF3758815.1"/>
    </source>
</evidence>
<dbReference type="EMBL" id="CAJNOW010000149">
    <property type="protein sequence ID" value="CAF1252483.1"/>
    <property type="molecule type" value="Genomic_DNA"/>
</dbReference>
<evidence type="ECO:0000313" key="5">
    <source>
        <dbReference type="EMBL" id="CAF2162338.1"/>
    </source>
</evidence>
<dbReference type="PANTHER" id="PTHR13559:SF1">
    <property type="entry name" value="PROTEIN FUZZY HOMOLOG"/>
    <property type="match status" value="1"/>
</dbReference>
<dbReference type="GO" id="GO:1905515">
    <property type="term" value="P:non-motile cilium assembly"/>
    <property type="evidence" value="ECO:0007669"/>
    <property type="project" value="TreeGrafter"/>
</dbReference>
<organism evidence="3 10">
    <name type="scientific">Rotaria magnacalcarata</name>
    <dbReference type="NCBI Taxonomy" id="392030"/>
    <lineage>
        <taxon>Eukaryota</taxon>
        <taxon>Metazoa</taxon>
        <taxon>Spiralia</taxon>
        <taxon>Gnathifera</taxon>
        <taxon>Rotifera</taxon>
        <taxon>Eurotatoria</taxon>
        <taxon>Bdelloidea</taxon>
        <taxon>Philodinida</taxon>
        <taxon>Philodinidae</taxon>
        <taxon>Rotaria</taxon>
    </lineage>
</organism>
<dbReference type="EMBL" id="CAJOBG010000110">
    <property type="protein sequence ID" value="CAF3758815.1"/>
    <property type="molecule type" value="Genomic_DNA"/>
</dbReference>
<dbReference type="Proteomes" id="UP000676336">
    <property type="component" value="Unassembled WGS sequence"/>
</dbReference>
<evidence type="ECO:0000313" key="11">
    <source>
        <dbReference type="Proteomes" id="UP000663866"/>
    </source>
</evidence>
<evidence type="ECO:0000259" key="1">
    <source>
        <dbReference type="Pfam" id="PF19038"/>
    </source>
</evidence>
<evidence type="ECO:0000313" key="4">
    <source>
        <dbReference type="EMBL" id="CAF2128018.1"/>
    </source>
</evidence>
<dbReference type="EMBL" id="CAJOBF010001164">
    <property type="protein sequence ID" value="CAF3920460.1"/>
    <property type="molecule type" value="Genomic_DNA"/>
</dbReference>
<dbReference type="Proteomes" id="UP000663887">
    <property type="component" value="Unassembled WGS sequence"/>
</dbReference>
<accession>A0A816AF41</accession>
<dbReference type="Proteomes" id="UP000663834">
    <property type="component" value="Unassembled WGS sequence"/>
</dbReference>
<keyword evidence="11" id="KW-1185">Reference proteome</keyword>
<dbReference type="OrthoDB" id="74835at2759"/>
<gene>
    <name evidence="3" type="ORF">CJN711_LOCUS34487</name>
    <name evidence="2" type="ORF">KQP761_LOCUS2361</name>
    <name evidence="4" type="ORF">MBJ925_LOCUS27085</name>
    <name evidence="7" type="ORF">OVN521_LOCUS1565</name>
    <name evidence="9" type="ORF">SMN809_LOCUS7692</name>
    <name evidence="8" type="ORF">UXM345_LOCUS11595</name>
    <name evidence="5" type="ORF">WKI299_LOCUS32310</name>
    <name evidence="6" type="ORF">XDN619_LOCUS35728</name>
</gene>
<evidence type="ECO:0000313" key="3">
    <source>
        <dbReference type="EMBL" id="CAF1595140.1"/>
    </source>
</evidence>
<dbReference type="Proteomes" id="UP000663855">
    <property type="component" value="Unassembled WGS sequence"/>
</dbReference>
<dbReference type="AlphaFoldDB" id="A0A816AF41"/>
<evidence type="ECO:0000313" key="2">
    <source>
        <dbReference type="EMBL" id="CAF1252483.1"/>
    </source>
</evidence>
<protein>
    <recommendedName>
        <fullName evidence="1">FUZ/MON1/HPS1 third Longin domain-containing protein</fullName>
    </recommendedName>
</protein>
<evidence type="ECO:0000313" key="6">
    <source>
        <dbReference type="EMBL" id="CAF2256480.1"/>
    </source>
</evidence>
<dbReference type="InterPro" id="IPR043970">
    <property type="entry name" value="FUZ/MON1/HPS1_longin_3"/>
</dbReference>
<evidence type="ECO:0000313" key="8">
    <source>
        <dbReference type="EMBL" id="CAF3920460.1"/>
    </source>
</evidence>
<dbReference type="PANTHER" id="PTHR13559">
    <property type="entry name" value="INTRACELLULAR TRAFFIC PROTEIN-RELATED"/>
    <property type="match status" value="1"/>
</dbReference>
<comment type="caution">
    <text evidence="3">The sequence shown here is derived from an EMBL/GenBank/DDBJ whole genome shotgun (WGS) entry which is preliminary data.</text>
</comment>
<dbReference type="EMBL" id="CAJNRE010014488">
    <property type="protein sequence ID" value="CAF2128018.1"/>
    <property type="molecule type" value="Genomic_DNA"/>
</dbReference>
<reference evidence="3" key="1">
    <citation type="submission" date="2021-02" db="EMBL/GenBank/DDBJ databases">
        <authorList>
            <person name="Nowell W R."/>
        </authorList>
    </citation>
    <scope>NUCLEOTIDE SEQUENCE</scope>
</reference>
<dbReference type="Proteomes" id="UP000663842">
    <property type="component" value="Unassembled WGS sequence"/>
</dbReference>
<dbReference type="EMBL" id="CAJNRG010018371">
    <property type="protein sequence ID" value="CAF2256480.1"/>
    <property type="molecule type" value="Genomic_DNA"/>
</dbReference>
<name>A0A816AF41_9BILA</name>
<dbReference type="GO" id="GO:0016192">
    <property type="term" value="P:vesicle-mediated transport"/>
    <property type="evidence" value="ECO:0007669"/>
    <property type="project" value="InterPro"/>
</dbReference>
<dbReference type="InterPro" id="IPR026069">
    <property type="entry name" value="Fuzzy"/>
</dbReference>
<sequence>MAYCLVFVNTNNGHPLLVRSTNILERNEHTPEIILNLLERPSDNQIPLALIGILTSSYTFSTKFGITLRSCRTDDCTIHFHQYNDHLLMCLLEPTEYDVPNECTQYKLVLLRTLFNMIIGYEYIDKISQTNPQKLENDLNLVKYFVDTILNDERTFSFGDLTQCADTLCGFDRSIMYSCLKQISDNLQCEHVSITLSNRIIASSTGWSRLTQAEQYILTLLIALNDYSNDILPTVRDMPVYLDSIDRSHNYRLLSIRVLGQVYVSILCSATPKMSEFESTVDRYCHSQTEHIQNLNSLLYPRSFHDNIIFDHNIQALVYVNRQTHFCVSTLEPTKTSTPLSRTIKKHRYGLLKQFYMEIVRIDKEQILPLSNINNETKMNEMYMLNDDDGQIEHKCYFLREQDYFELYILFDINIPTIALRGIAKKTLTMLRKNL</sequence>
<dbReference type="EMBL" id="CAJNRF010014879">
    <property type="protein sequence ID" value="CAF2162338.1"/>
    <property type="molecule type" value="Genomic_DNA"/>
</dbReference>
<dbReference type="EMBL" id="CAJOBI010002275">
    <property type="protein sequence ID" value="CAF3921521.1"/>
    <property type="molecule type" value="Genomic_DNA"/>
</dbReference>
<dbReference type="Proteomes" id="UP000663856">
    <property type="component" value="Unassembled WGS sequence"/>
</dbReference>
<evidence type="ECO:0000313" key="9">
    <source>
        <dbReference type="EMBL" id="CAF3921521.1"/>
    </source>
</evidence>
<evidence type="ECO:0000313" key="10">
    <source>
        <dbReference type="Proteomes" id="UP000663855"/>
    </source>
</evidence>
<dbReference type="Pfam" id="PF19038">
    <property type="entry name" value="Fuz_longin_3"/>
    <property type="match status" value="1"/>
</dbReference>